<dbReference type="InterPro" id="IPR003953">
    <property type="entry name" value="FAD-dep_OxRdtase_2_FAD-bd"/>
</dbReference>
<organism evidence="17">
    <name type="scientific">marine metagenome</name>
    <dbReference type="NCBI Taxonomy" id="408172"/>
    <lineage>
        <taxon>unclassified sequences</taxon>
        <taxon>metagenomes</taxon>
        <taxon>ecological metagenomes</taxon>
    </lineage>
</organism>
<dbReference type="GO" id="GO:0016995">
    <property type="term" value="F:cholesterol oxidase activity"/>
    <property type="evidence" value="ECO:0007669"/>
    <property type="project" value="UniProtKB-EC"/>
</dbReference>
<dbReference type="GO" id="GO:0004769">
    <property type="term" value="F:steroid Delta-isomerase activity"/>
    <property type="evidence" value="ECO:0007669"/>
    <property type="project" value="UniProtKB-EC"/>
</dbReference>
<evidence type="ECO:0000256" key="4">
    <source>
        <dbReference type="ARBA" id="ARBA00022827"/>
    </source>
</evidence>
<evidence type="ECO:0000256" key="8">
    <source>
        <dbReference type="ARBA" id="ARBA00023221"/>
    </source>
</evidence>
<keyword evidence="5" id="KW-0560">Oxidoreductase</keyword>
<evidence type="ECO:0000256" key="10">
    <source>
        <dbReference type="ARBA" id="ARBA00038856"/>
    </source>
</evidence>
<feature type="domain" description="FAD-dependent oxidoreductase 2 FAD-binding" evidence="15">
    <location>
        <begin position="10"/>
        <end position="42"/>
    </location>
</feature>
<evidence type="ECO:0000256" key="11">
    <source>
        <dbReference type="ARBA" id="ARBA00049645"/>
    </source>
</evidence>
<keyword evidence="4" id="KW-0274">FAD</keyword>
<dbReference type="Gene3D" id="3.50.50.60">
    <property type="entry name" value="FAD/NAD(P)-binding domain"/>
    <property type="match status" value="3"/>
</dbReference>
<dbReference type="EMBL" id="UINC01000896">
    <property type="protein sequence ID" value="SUZ62905.1"/>
    <property type="molecule type" value="Genomic_DNA"/>
</dbReference>
<comment type="pathway">
    <text evidence="11">Steroid metabolism; cholesterol degradation.</text>
</comment>
<evidence type="ECO:0000256" key="7">
    <source>
        <dbReference type="ARBA" id="ARBA00023166"/>
    </source>
</evidence>
<dbReference type="InterPro" id="IPR052542">
    <property type="entry name" value="Cholesterol_Oxidase"/>
</dbReference>
<evidence type="ECO:0000259" key="15">
    <source>
        <dbReference type="Pfam" id="PF00890"/>
    </source>
</evidence>
<evidence type="ECO:0000256" key="5">
    <source>
        <dbReference type="ARBA" id="ARBA00023002"/>
    </source>
</evidence>
<keyword evidence="7" id="KW-1207">Sterol metabolism</keyword>
<evidence type="ECO:0000256" key="2">
    <source>
        <dbReference type="ARBA" id="ARBA00022548"/>
    </source>
</evidence>
<evidence type="ECO:0000256" key="12">
    <source>
        <dbReference type="ARBA" id="ARBA00049723"/>
    </source>
</evidence>
<evidence type="ECO:0000256" key="13">
    <source>
        <dbReference type="ARBA" id="ARBA00049744"/>
    </source>
</evidence>
<reference evidence="17" key="1">
    <citation type="submission" date="2018-05" db="EMBL/GenBank/DDBJ databases">
        <authorList>
            <person name="Lanie J.A."/>
            <person name="Ng W.-L."/>
            <person name="Kazmierczak K.M."/>
            <person name="Andrzejewski T.M."/>
            <person name="Davidsen T.M."/>
            <person name="Wayne K.J."/>
            <person name="Tettelin H."/>
            <person name="Glass J.I."/>
            <person name="Rusch D."/>
            <person name="Podicherti R."/>
            <person name="Tsui H.-C.T."/>
            <person name="Winkler M.E."/>
        </authorList>
    </citation>
    <scope>NUCLEOTIDE SEQUENCE</scope>
</reference>
<evidence type="ECO:0000256" key="6">
    <source>
        <dbReference type="ARBA" id="ARBA00023098"/>
    </source>
</evidence>
<dbReference type="Pfam" id="PF05199">
    <property type="entry name" value="GMC_oxred_C"/>
    <property type="match status" value="1"/>
</dbReference>
<gene>
    <name evidence="17" type="ORF">METZ01_LOCUS15759</name>
</gene>
<evidence type="ECO:0000313" key="17">
    <source>
        <dbReference type="EMBL" id="SUZ62905.1"/>
    </source>
</evidence>
<dbReference type="SUPFAM" id="SSF51905">
    <property type="entry name" value="FAD/NAD(P)-binding domain"/>
    <property type="match status" value="1"/>
</dbReference>
<dbReference type="GO" id="GO:0008203">
    <property type="term" value="P:cholesterol metabolic process"/>
    <property type="evidence" value="ECO:0007669"/>
    <property type="project" value="UniProtKB-KW"/>
</dbReference>
<keyword evidence="3" id="KW-0285">Flavoprotein</keyword>
<keyword evidence="6" id="KW-0443">Lipid metabolism</keyword>
<comment type="cofactor">
    <cofactor evidence="1">
        <name>FAD</name>
        <dbReference type="ChEBI" id="CHEBI:57692"/>
    </cofactor>
</comment>
<keyword evidence="9" id="KW-0413">Isomerase</keyword>
<feature type="domain" description="Glucose-methanol-choline oxidoreductase C-terminal" evidence="16">
    <location>
        <begin position="458"/>
        <end position="516"/>
    </location>
</feature>
<dbReference type="EC" id="5.3.3.1" evidence="10"/>
<dbReference type="AlphaFoldDB" id="A0A381P7J7"/>
<keyword evidence="8" id="KW-0753">Steroid metabolism</keyword>
<dbReference type="Pfam" id="PF00890">
    <property type="entry name" value="FAD_binding_2"/>
    <property type="match status" value="1"/>
</dbReference>
<dbReference type="EC" id="1.1.3.6" evidence="12"/>
<evidence type="ECO:0000256" key="3">
    <source>
        <dbReference type="ARBA" id="ARBA00022630"/>
    </source>
</evidence>
<protein>
    <recommendedName>
        <fullName evidence="13">Cholesterol oxidase</fullName>
        <ecNumber evidence="12">1.1.3.6</ecNumber>
        <ecNumber evidence="10">5.3.3.1</ecNumber>
    </recommendedName>
    <alternativeName>
        <fullName evidence="14">Cholesterol isomerase</fullName>
    </alternativeName>
</protein>
<dbReference type="PANTHER" id="PTHR47470">
    <property type="entry name" value="CHOLESTEROL OXIDASE"/>
    <property type="match status" value="1"/>
</dbReference>
<dbReference type="InterPro" id="IPR007867">
    <property type="entry name" value="GMC_OxRtase_C"/>
</dbReference>
<proteinExistence type="predicted"/>
<evidence type="ECO:0000259" key="16">
    <source>
        <dbReference type="Pfam" id="PF05199"/>
    </source>
</evidence>
<dbReference type="InterPro" id="IPR036188">
    <property type="entry name" value="FAD/NAD-bd_sf"/>
</dbReference>
<sequence>MEKNMASNYDYIIIGSGFGGSVSALRLAEKGYKVAVVEQGKRYKTEDLPKTNWNFRKYLWFPKLYFFGIQAMTLLKDVFILHGAGVGGGSLVYANNLLIPPDQVLKDPAWGIQSWKEKILPYYKIAQKMLGATPSKQITHADELLKSCANDIGKGDTFHVNDVGVFFGKENKTVSDPYFEGKGPERTGCTFCGGCMVGCRVGAKNTLDKNYLYLAEQLGVTIIPETKVLDVKPSFESGYELRTKRITKLFSSLKIFHAKNVIFSGGVMGSVKLLLQCKNRGSLPKLSDQLGNFVRTNSEALVGVKAKNKDIDYSKGLAITSGIYPDKHTHIETVRFGKGQDAMAGLGTLLVGGGSKWPRFLYFLGAIIRHPLKFLKNLNVFGWAQRSTILLVMQKIDNYMRFEYKSRWWRLGRQSMNSHWDTDKKVPSYIPIANDFAKRMAKKVKGDPLSVLPEVLFNTSTTAHILGGCVMSESSVEGVIDHAGEIHGYKGLYVVDGSIVPVNLSVNPSLTITAMAEYIMSKISDKSS</sequence>
<evidence type="ECO:0000256" key="14">
    <source>
        <dbReference type="ARBA" id="ARBA00049778"/>
    </source>
</evidence>
<evidence type="ECO:0000256" key="9">
    <source>
        <dbReference type="ARBA" id="ARBA00023235"/>
    </source>
</evidence>
<name>A0A381P7J7_9ZZZZ</name>
<keyword evidence="2" id="KW-0153">Cholesterol metabolism</keyword>
<dbReference type="PANTHER" id="PTHR47470:SF1">
    <property type="entry name" value="FAD-DEPENDENT OXIDOREDUCTASE 2 FAD BINDING DOMAIN-CONTAINING PROTEIN"/>
    <property type="match status" value="1"/>
</dbReference>
<evidence type="ECO:0000256" key="1">
    <source>
        <dbReference type="ARBA" id="ARBA00001974"/>
    </source>
</evidence>
<accession>A0A381P7J7</accession>